<sequence length="524" mass="57228">MDLTRRILCFILYSGLTVLAEATLPGHSTGIASSSASTPVTTPTSTTPSFPSTPPPIVYKWLYGLVSPDWNDMNCSLPAATDSDMDPLERWEQLKVEDAWNAAVDNWNTKGNDGATQFSQSFGSFFEYTETLFCENLADNDGCSNLQVKCDEFNHPAGYMIVLSMIWLERQYLGINSAITAGSNAVSEQLSDMLGTFAPLKEEGLSVDNIILDIISLGFSLSMSPMWNKVFKESKLVATKINNKDLANELGTVKDWVNPLVTQSITILKDTNTAAGTQLANEEALDTAIGTMSDQWQSGLNDSVGAIFNGSSDSIDLLYNTIKDGKFFSFNGVASDYDLQKYVETALYAYLIPQAWSLADEGPFILDTGSDCVDGKASPSEQYAYRWFSTDDVTDPWYCYDNKAYYLVAAEAKKYKNSDGSSGGINHGFFNLPGADKLDGSAYGGITVKNIINGTLNGYFSNGEKNGWAAADTSDETTIDDIFYNGITTSGVFTLPVCGAIEAWTNWHYYSTGARDKTDNYPCN</sequence>
<organism evidence="3 4">
    <name type="scientific">Aspergillus sydowii CBS 593.65</name>
    <dbReference type="NCBI Taxonomy" id="1036612"/>
    <lineage>
        <taxon>Eukaryota</taxon>
        <taxon>Fungi</taxon>
        <taxon>Dikarya</taxon>
        <taxon>Ascomycota</taxon>
        <taxon>Pezizomycotina</taxon>
        <taxon>Eurotiomycetes</taxon>
        <taxon>Eurotiomycetidae</taxon>
        <taxon>Eurotiales</taxon>
        <taxon>Aspergillaceae</taxon>
        <taxon>Aspergillus</taxon>
        <taxon>Aspergillus subgen. Nidulantes</taxon>
    </lineage>
</organism>
<accession>A0A1L9TG13</accession>
<feature type="chain" id="PRO_5012069660" evidence="2">
    <location>
        <begin position="23"/>
        <end position="524"/>
    </location>
</feature>
<keyword evidence="2" id="KW-0732">Signal</keyword>
<dbReference type="VEuPathDB" id="FungiDB:ASPSYDRAFT_32419"/>
<keyword evidence="4" id="KW-1185">Reference proteome</keyword>
<dbReference type="RefSeq" id="XP_040702180.1">
    <property type="nucleotide sequence ID" value="XM_040844979.1"/>
</dbReference>
<gene>
    <name evidence="3" type="ORF">ASPSYDRAFT_32419</name>
</gene>
<evidence type="ECO:0000313" key="3">
    <source>
        <dbReference type="EMBL" id="OJJ58374.1"/>
    </source>
</evidence>
<reference evidence="4" key="1">
    <citation type="journal article" date="2017" name="Genome Biol.">
        <title>Comparative genomics reveals high biological diversity and specific adaptations in the industrially and medically important fungal genus Aspergillus.</title>
        <authorList>
            <person name="de Vries R.P."/>
            <person name="Riley R."/>
            <person name="Wiebenga A."/>
            <person name="Aguilar-Osorio G."/>
            <person name="Amillis S."/>
            <person name="Uchima C.A."/>
            <person name="Anderluh G."/>
            <person name="Asadollahi M."/>
            <person name="Askin M."/>
            <person name="Barry K."/>
            <person name="Battaglia E."/>
            <person name="Bayram O."/>
            <person name="Benocci T."/>
            <person name="Braus-Stromeyer S.A."/>
            <person name="Caldana C."/>
            <person name="Canovas D."/>
            <person name="Cerqueira G.C."/>
            <person name="Chen F."/>
            <person name="Chen W."/>
            <person name="Choi C."/>
            <person name="Clum A."/>
            <person name="Dos Santos R.A."/>
            <person name="Damasio A.R."/>
            <person name="Diallinas G."/>
            <person name="Emri T."/>
            <person name="Fekete E."/>
            <person name="Flipphi M."/>
            <person name="Freyberg S."/>
            <person name="Gallo A."/>
            <person name="Gournas C."/>
            <person name="Habgood R."/>
            <person name="Hainaut M."/>
            <person name="Harispe M.L."/>
            <person name="Henrissat B."/>
            <person name="Hilden K.S."/>
            <person name="Hope R."/>
            <person name="Hossain A."/>
            <person name="Karabika E."/>
            <person name="Karaffa L."/>
            <person name="Karanyi Z."/>
            <person name="Krasevec N."/>
            <person name="Kuo A."/>
            <person name="Kusch H."/>
            <person name="LaButti K."/>
            <person name="Lagendijk E.L."/>
            <person name="Lapidus A."/>
            <person name="Levasseur A."/>
            <person name="Lindquist E."/>
            <person name="Lipzen A."/>
            <person name="Logrieco A.F."/>
            <person name="MacCabe A."/>
            <person name="Maekelae M.R."/>
            <person name="Malavazi I."/>
            <person name="Melin P."/>
            <person name="Meyer V."/>
            <person name="Mielnichuk N."/>
            <person name="Miskei M."/>
            <person name="Molnar A.P."/>
            <person name="Mule G."/>
            <person name="Ngan C.Y."/>
            <person name="Orejas M."/>
            <person name="Orosz E."/>
            <person name="Ouedraogo J.P."/>
            <person name="Overkamp K.M."/>
            <person name="Park H.-S."/>
            <person name="Perrone G."/>
            <person name="Piumi F."/>
            <person name="Punt P.J."/>
            <person name="Ram A.F."/>
            <person name="Ramon A."/>
            <person name="Rauscher S."/>
            <person name="Record E."/>
            <person name="Riano-Pachon D.M."/>
            <person name="Robert V."/>
            <person name="Roehrig J."/>
            <person name="Ruller R."/>
            <person name="Salamov A."/>
            <person name="Salih N.S."/>
            <person name="Samson R.A."/>
            <person name="Sandor E."/>
            <person name="Sanguinetti M."/>
            <person name="Schuetze T."/>
            <person name="Sepcic K."/>
            <person name="Shelest E."/>
            <person name="Sherlock G."/>
            <person name="Sophianopoulou V."/>
            <person name="Squina F.M."/>
            <person name="Sun H."/>
            <person name="Susca A."/>
            <person name="Todd R.B."/>
            <person name="Tsang A."/>
            <person name="Unkles S.E."/>
            <person name="van de Wiele N."/>
            <person name="van Rossen-Uffink D."/>
            <person name="Oliveira J.V."/>
            <person name="Vesth T.C."/>
            <person name="Visser J."/>
            <person name="Yu J.-H."/>
            <person name="Zhou M."/>
            <person name="Andersen M.R."/>
            <person name="Archer D.B."/>
            <person name="Baker S.E."/>
            <person name="Benoit I."/>
            <person name="Brakhage A.A."/>
            <person name="Braus G.H."/>
            <person name="Fischer R."/>
            <person name="Frisvad J.C."/>
            <person name="Goldman G.H."/>
            <person name="Houbraken J."/>
            <person name="Oakley B."/>
            <person name="Pocsi I."/>
            <person name="Scazzocchio C."/>
            <person name="Seiboth B."/>
            <person name="vanKuyk P.A."/>
            <person name="Wortman J."/>
            <person name="Dyer P.S."/>
            <person name="Grigoriev I.V."/>
        </authorList>
    </citation>
    <scope>NUCLEOTIDE SEQUENCE [LARGE SCALE GENOMIC DNA]</scope>
    <source>
        <strain evidence="4">CBS 593.65</strain>
    </source>
</reference>
<feature type="compositionally biased region" description="Low complexity" evidence="1">
    <location>
        <begin position="33"/>
        <end position="50"/>
    </location>
</feature>
<evidence type="ECO:0000256" key="2">
    <source>
        <dbReference type="SAM" id="SignalP"/>
    </source>
</evidence>
<evidence type="ECO:0000256" key="1">
    <source>
        <dbReference type="SAM" id="MobiDB-lite"/>
    </source>
</evidence>
<protein>
    <submittedName>
        <fullName evidence="3">Uncharacterized protein</fullName>
    </submittedName>
</protein>
<dbReference type="EMBL" id="KV878587">
    <property type="protein sequence ID" value="OJJ58374.1"/>
    <property type="molecule type" value="Genomic_DNA"/>
</dbReference>
<feature type="region of interest" description="Disordered" evidence="1">
    <location>
        <begin position="30"/>
        <end position="51"/>
    </location>
</feature>
<dbReference type="AlphaFoldDB" id="A0A1L9TG13"/>
<dbReference type="Proteomes" id="UP000184356">
    <property type="component" value="Unassembled WGS sequence"/>
</dbReference>
<dbReference type="STRING" id="1036612.A0A1L9TG13"/>
<feature type="signal peptide" evidence="2">
    <location>
        <begin position="1"/>
        <end position="22"/>
    </location>
</feature>
<dbReference type="OrthoDB" id="3257981at2759"/>
<proteinExistence type="predicted"/>
<name>A0A1L9TG13_9EURO</name>
<dbReference type="GeneID" id="63761052"/>
<evidence type="ECO:0000313" key="4">
    <source>
        <dbReference type="Proteomes" id="UP000184356"/>
    </source>
</evidence>